<dbReference type="SUPFAM" id="SSF47413">
    <property type="entry name" value="lambda repressor-like DNA-binding domains"/>
    <property type="match status" value="1"/>
</dbReference>
<evidence type="ECO:0000313" key="4">
    <source>
        <dbReference type="Proteomes" id="UP000580474"/>
    </source>
</evidence>
<dbReference type="InterPro" id="IPR013430">
    <property type="entry name" value="Toxin_antidote_HigA"/>
</dbReference>
<dbReference type="EMBL" id="JACHIV010000001">
    <property type="protein sequence ID" value="MBB5072650.1"/>
    <property type="molecule type" value="Genomic_DNA"/>
</dbReference>
<sequence>MEIIDASRPAEAFPVGEYLRDELDARGLTGAEFAEILGRPPQVVSQILNNHKEITPETATEIAAATDTTPETWLGLQDTYRLWKLRREPLADRLSEVARRARLRRIAPLTELRKRGFAPEGDDIDAQEDAVCALLGISSPEETPTFAVAARRVEEAEALSPAQLSWVGCVRAVARDRPVEPFAPDGLAALGRHLTRTVITPAALSTLPALLAEVGVRLVHVDSFRGGKMDGVAFCDDRGPVIGISGRGGRFDGVLFTVLHEIAHVHLGHVTSGYTIDVDLGTAADTEQERDADSVAADWAIPGRFATTGRISKAAVEAEAARLGVHPAVLVGKLQHAGVIPWSHFNAAVPRVKNVLARWND</sequence>
<dbReference type="PANTHER" id="PTHR36924:SF1">
    <property type="entry name" value="ANTITOXIN HIGA-1"/>
    <property type="match status" value="1"/>
</dbReference>
<dbReference type="Gene3D" id="1.10.260.40">
    <property type="entry name" value="lambda repressor-like DNA-binding domains"/>
    <property type="match status" value="1"/>
</dbReference>
<dbReference type="GO" id="GO:0003677">
    <property type="term" value="F:DNA binding"/>
    <property type="evidence" value="ECO:0007669"/>
    <property type="project" value="UniProtKB-KW"/>
</dbReference>
<evidence type="ECO:0000256" key="1">
    <source>
        <dbReference type="ARBA" id="ARBA00023125"/>
    </source>
</evidence>
<organism evidence="3 4">
    <name type="scientific">Saccharopolyspora gloriosae</name>
    <dbReference type="NCBI Taxonomy" id="455344"/>
    <lineage>
        <taxon>Bacteria</taxon>
        <taxon>Bacillati</taxon>
        <taxon>Actinomycetota</taxon>
        <taxon>Actinomycetes</taxon>
        <taxon>Pseudonocardiales</taxon>
        <taxon>Pseudonocardiaceae</taxon>
        <taxon>Saccharopolyspora</taxon>
    </lineage>
</organism>
<accession>A0A840NLC1</accession>
<evidence type="ECO:0000313" key="3">
    <source>
        <dbReference type="EMBL" id="MBB5072650.1"/>
    </source>
</evidence>
<evidence type="ECO:0000259" key="2">
    <source>
        <dbReference type="PROSITE" id="PS50943"/>
    </source>
</evidence>
<dbReference type="InterPro" id="IPR010982">
    <property type="entry name" value="Lambda_DNA-bd_dom_sf"/>
</dbReference>
<keyword evidence="1" id="KW-0238">DNA-binding</keyword>
<reference evidence="3 4" key="1">
    <citation type="submission" date="2020-08" db="EMBL/GenBank/DDBJ databases">
        <title>Sequencing the genomes of 1000 actinobacteria strains.</title>
        <authorList>
            <person name="Klenk H.-P."/>
        </authorList>
    </citation>
    <scope>NUCLEOTIDE SEQUENCE [LARGE SCALE GENOMIC DNA]</scope>
    <source>
        <strain evidence="3 4">DSM 45582</strain>
    </source>
</reference>
<dbReference type="InterPro" id="IPR001387">
    <property type="entry name" value="Cro/C1-type_HTH"/>
</dbReference>
<comment type="caution">
    <text evidence="3">The sequence shown here is derived from an EMBL/GenBank/DDBJ whole genome shotgun (WGS) entry which is preliminary data.</text>
</comment>
<proteinExistence type="predicted"/>
<name>A0A840NLC1_9PSEU</name>
<dbReference type="Pfam" id="PF01381">
    <property type="entry name" value="HTH_3"/>
    <property type="match status" value="1"/>
</dbReference>
<keyword evidence="4" id="KW-1185">Reference proteome</keyword>
<dbReference type="AlphaFoldDB" id="A0A840NLC1"/>
<feature type="domain" description="HTH cro/C1-type" evidence="2">
    <location>
        <begin position="19"/>
        <end position="73"/>
    </location>
</feature>
<dbReference type="NCBIfam" id="TIGR02607">
    <property type="entry name" value="antidote_HigA"/>
    <property type="match status" value="1"/>
</dbReference>
<protein>
    <submittedName>
        <fullName evidence="3">HTH-type transcriptional regulator/antitoxin HigA</fullName>
    </submittedName>
</protein>
<gene>
    <name evidence="3" type="ORF">BJ969_005738</name>
</gene>
<dbReference type="SMART" id="SM00530">
    <property type="entry name" value="HTH_XRE"/>
    <property type="match status" value="1"/>
</dbReference>
<dbReference type="Proteomes" id="UP000580474">
    <property type="component" value="Unassembled WGS sequence"/>
</dbReference>
<dbReference type="PANTHER" id="PTHR36924">
    <property type="entry name" value="ANTITOXIN HIGA-1"/>
    <property type="match status" value="1"/>
</dbReference>
<dbReference type="CDD" id="cd00093">
    <property type="entry name" value="HTH_XRE"/>
    <property type="match status" value="1"/>
</dbReference>
<dbReference type="PROSITE" id="PS50943">
    <property type="entry name" value="HTH_CROC1"/>
    <property type="match status" value="1"/>
</dbReference>
<dbReference type="RefSeq" id="WP_184484148.1">
    <property type="nucleotide sequence ID" value="NZ_JACHIV010000001.1"/>
</dbReference>